<evidence type="ECO:0000313" key="2">
    <source>
        <dbReference type="Proteomes" id="UP001172457"/>
    </source>
</evidence>
<organism evidence="1 2">
    <name type="scientific">Centaurea solstitialis</name>
    <name type="common">yellow star-thistle</name>
    <dbReference type="NCBI Taxonomy" id="347529"/>
    <lineage>
        <taxon>Eukaryota</taxon>
        <taxon>Viridiplantae</taxon>
        <taxon>Streptophyta</taxon>
        <taxon>Embryophyta</taxon>
        <taxon>Tracheophyta</taxon>
        <taxon>Spermatophyta</taxon>
        <taxon>Magnoliopsida</taxon>
        <taxon>eudicotyledons</taxon>
        <taxon>Gunneridae</taxon>
        <taxon>Pentapetalae</taxon>
        <taxon>asterids</taxon>
        <taxon>campanulids</taxon>
        <taxon>Asterales</taxon>
        <taxon>Asteraceae</taxon>
        <taxon>Carduoideae</taxon>
        <taxon>Cardueae</taxon>
        <taxon>Centaureinae</taxon>
        <taxon>Centaurea</taxon>
    </lineage>
</organism>
<dbReference type="Proteomes" id="UP001172457">
    <property type="component" value="Chromosome 5"/>
</dbReference>
<reference evidence="1" key="1">
    <citation type="submission" date="2023-03" db="EMBL/GenBank/DDBJ databases">
        <title>Chromosome-scale reference genome and RAD-based genetic map of yellow starthistle (Centaurea solstitialis) reveal putative structural variation and QTLs associated with invader traits.</title>
        <authorList>
            <person name="Reatini B."/>
            <person name="Cang F.A."/>
            <person name="Jiang Q."/>
            <person name="Mckibben M.T.W."/>
            <person name="Barker M.S."/>
            <person name="Rieseberg L.H."/>
            <person name="Dlugosch K.M."/>
        </authorList>
    </citation>
    <scope>NUCLEOTIDE SEQUENCE</scope>
    <source>
        <strain evidence="1">CAN-66</strain>
        <tissue evidence="1">Leaf</tissue>
    </source>
</reference>
<gene>
    <name evidence="1" type="ORF">OSB04_019396</name>
</gene>
<protein>
    <submittedName>
        <fullName evidence="1">Uncharacterized protein</fullName>
    </submittedName>
</protein>
<sequence>MAFPESGTLDEVHGRTVRFTQVWLQVMDEVNWRDFPCSWNDIVEALLNDGLAPKTLTHRLALAASRILSNVLDRVAWKHKKTNITPNAVDA</sequence>
<keyword evidence="2" id="KW-1185">Reference proteome</keyword>
<comment type="caution">
    <text evidence="1">The sequence shown here is derived from an EMBL/GenBank/DDBJ whole genome shotgun (WGS) entry which is preliminary data.</text>
</comment>
<dbReference type="AlphaFoldDB" id="A0AA38SQS4"/>
<proteinExistence type="predicted"/>
<name>A0AA38SQS4_9ASTR</name>
<accession>A0AA38SQS4</accession>
<evidence type="ECO:0000313" key="1">
    <source>
        <dbReference type="EMBL" id="KAJ9546853.1"/>
    </source>
</evidence>
<dbReference type="EMBL" id="JARYMX010000005">
    <property type="protein sequence ID" value="KAJ9546853.1"/>
    <property type="molecule type" value="Genomic_DNA"/>
</dbReference>